<dbReference type="STRING" id="232089.SAMN05443544_0565"/>
<accession>A0A1N6DPJ8</accession>
<reference evidence="2" key="1">
    <citation type="submission" date="2016-11" db="EMBL/GenBank/DDBJ databases">
        <authorList>
            <person name="Varghese N."/>
            <person name="Submissions S."/>
        </authorList>
    </citation>
    <scope>NUCLEOTIDE SEQUENCE [LARGE SCALE GENOMIC DNA]</scope>
    <source>
        <strain evidence="2">DSM 8595</strain>
    </source>
</reference>
<dbReference type="EMBL" id="FSRJ01000001">
    <property type="protein sequence ID" value="SIN72722.1"/>
    <property type="molecule type" value="Genomic_DNA"/>
</dbReference>
<sequence length="88" mass="9565">MSLETKTALDAAIDAHFADETDGALVSGYILQLFGSSFDDLDQGQVSVLREVAEGQNFITSLGIADYISQTIRHTVTETVYFGDDEDD</sequence>
<dbReference type="OrthoDB" id="10000814at2"/>
<dbReference type="Proteomes" id="UP000184699">
    <property type="component" value="Unassembled WGS sequence"/>
</dbReference>
<evidence type="ECO:0000313" key="2">
    <source>
        <dbReference type="Proteomes" id="UP000184699"/>
    </source>
</evidence>
<dbReference type="RefSeq" id="WP_074258811.1">
    <property type="nucleotide sequence ID" value="NZ_FSRJ01000001.1"/>
</dbReference>
<protein>
    <submittedName>
        <fullName evidence="1">Uncharacterized protein</fullName>
    </submittedName>
</protein>
<evidence type="ECO:0000313" key="1">
    <source>
        <dbReference type="EMBL" id="SIN72722.1"/>
    </source>
</evidence>
<proteinExistence type="predicted"/>
<keyword evidence="2" id="KW-1185">Reference proteome</keyword>
<name>A0A1N6DPJ8_9MICO</name>
<gene>
    <name evidence="1" type="ORF">SAMN05443544_0565</name>
</gene>
<organism evidence="1 2">
    <name type="scientific">Agromyces cerinus subsp. cerinus</name>
    <dbReference type="NCBI Taxonomy" id="232089"/>
    <lineage>
        <taxon>Bacteria</taxon>
        <taxon>Bacillati</taxon>
        <taxon>Actinomycetota</taxon>
        <taxon>Actinomycetes</taxon>
        <taxon>Micrococcales</taxon>
        <taxon>Microbacteriaceae</taxon>
        <taxon>Agromyces</taxon>
    </lineage>
</organism>
<dbReference type="AlphaFoldDB" id="A0A1N6DPJ8"/>